<keyword evidence="1" id="KW-0001">2Fe-2S</keyword>
<organism evidence="6 7">
    <name type="scientific">Simiduia agarivorans (strain DSM 21679 / JCM 13881 / BCRC 17597 / SA1)</name>
    <dbReference type="NCBI Taxonomy" id="1117647"/>
    <lineage>
        <taxon>Bacteria</taxon>
        <taxon>Pseudomonadati</taxon>
        <taxon>Pseudomonadota</taxon>
        <taxon>Gammaproteobacteria</taxon>
        <taxon>Cellvibrionales</taxon>
        <taxon>Cellvibrionaceae</taxon>
        <taxon>Simiduia</taxon>
    </lineage>
</organism>
<dbReference type="RefSeq" id="WP_015046026.1">
    <property type="nucleotide sequence ID" value="NC_018868.3"/>
</dbReference>
<accession>K4KIQ5</accession>
<dbReference type="GO" id="GO:0051537">
    <property type="term" value="F:2 iron, 2 sulfur cluster binding"/>
    <property type="evidence" value="ECO:0007669"/>
    <property type="project" value="UniProtKB-KW"/>
</dbReference>
<keyword evidence="2" id="KW-0479">Metal-binding</keyword>
<dbReference type="InterPro" id="IPR036922">
    <property type="entry name" value="Rieske_2Fe-2S_sf"/>
</dbReference>
<evidence type="ECO:0000256" key="1">
    <source>
        <dbReference type="ARBA" id="ARBA00022714"/>
    </source>
</evidence>
<dbReference type="KEGG" id="saga:M5M_03210"/>
<evidence type="ECO:0000313" key="7">
    <source>
        <dbReference type="Proteomes" id="UP000000466"/>
    </source>
</evidence>
<dbReference type="InterPro" id="IPR017941">
    <property type="entry name" value="Rieske_2Fe-2S"/>
</dbReference>
<dbReference type="AlphaFoldDB" id="K4KIQ5"/>
<evidence type="ECO:0000256" key="2">
    <source>
        <dbReference type="ARBA" id="ARBA00022723"/>
    </source>
</evidence>
<keyword evidence="3" id="KW-0408">Iron</keyword>
<keyword evidence="4" id="KW-0411">Iron-sulfur</keyword>
<dbReference type="STRING" id="1117647.M5M_03210"/>
<proteinExistence type="predicted"/>
<evidence type="ECO:0000313" key="6">
    <source>
        <dbReference type="EMBL" id="AFU97853.1"/>
    </source>
</evidence>
<gene>
    <name evidence="6" type="ordered locus">M5M_03210</name>
</gene>
<dbReference type="SUPFAM" id="SSF50022">
    <property type="entry name" value="ISP domain"/>
    <property type="match status" value="1"/>
</dbReference>
<dbReference type="PROSITE" id="PS51296">
    <property type="entry name" value="RIESKE"/>
    <property type="match status" value="1"/>
</dbReference>
<evidence type="ECO:0000256" key="3">
    <source>
        <dbReference type="ARBA" id="ARBA00023004"/>
    </source>
</evidence>
<dbReference type="CDD" id="cd03467">
    <property type="entry name" value="Rieske"/>
    <property type="match status" value="1"/>
</dbReference>
<dbReference type="HOGENOM" id="CLU_055690_5_0_6"/>
<name>K4KIQ5_SIMAS</name>
<dbReference type="Gene3D" id="2.102.10.10">
    <property type="entry name" value="Rieske [2Fe-2S] iron-sulphur domain"/>
    <property type="match status" value="1"/>
</dbReference>
<dbReference type="EMBL" id="CP003746">
    <property type="protein sequence ID" value="AFU97853.1"/>
    <property type="molecule type" value="Genomic_DNA"/>
</dbReference>
<dbReference type="Pfam" id="PF00355">
    <property type="entry name" value="Rieske"/>
    <property type="match status" value="1"/>
</dbReference>
<dbReference type="Proteomes" id="UP000000466">
    <property type="component" value="Chromosome"/>
</dbReference>
<keyword evidence="7" id="KW-1185">Reference proteome</keyword>
<protein>
    <submittedName>
        <fullName evidence="6">Rieske [2Fe-2S] domain-containing protein</fullName>
    </submittedName>
</protein>
<reference evidence="6 7" key="1">
    <citation type="journal article" date="2013" name="Genome Announc.">
        <title>Complete genome sequence of Simiduia agarivorans SA1(T), a marine bacterium able to degrade a variety of polysaccharides.</title>
        <authorList>
            <person name="Lin S.Y."/>
            <person name="Shieh W.Y."/>
            <person name="Chen J.S."/>
            <person name="Tang S.L."/>
        </authorList>
    </citation>
    <scope>NUCLEOTIDE SEQUENCE [LARGE SCALE GENOMIC DNA]</scope>
    <source>
        <strain evidence="7">DSM 21679 / JCM 13881 / BCRC 17597 / SA1</strain>
    </source>
</reference>
<sequence length="103" mass="11443">MAYRELEKLHRMHDGYIRAFDLNGHPLLLVQDDGVPRLLINRCPHMDARMDRGQVANGHIRCPVHGIAFSLSSGMAEGPMAHCLKQLETLPLVYQGSGVGVEL</sequence>
<evidence type="ECO:0000259" key="5">
    <source>
        <dbReference type="PROSITE" id="PS51296"/>
    </source>
</evidence>
<evidence type="ECO:0000256" key="4">
    <source>
        <dbReference type="ARBA" id="ARBA00023014"/>
    </source>
</evidence>
<dbReference type="eggNOG" id="COG2146">
    <property type="taxonomic scope" value="Bacteria"/>
</dbReference>
<dbReference type="GO" id="GO:0046872">
    <property type="term" value="F:metal ion binding"/>
    <property type="evidence" value="ECO:0007669"/>
    <property type="project" value="UniProtKB-KW"/>
</dbReference>
<feature type="domain" description="Rieske" evidence="5">
    <location>
        <begin position="4"/>
        <end position="101"/>
    </location>
</feature>